<feature type="region of interest" description="Disordered" evidence="1">
    <location>
        <begin position="1890"/>
        <end position="1909"/>
    </location>
</feature>
<feature type="compositionally biased region" description="Polar residues" evidence="1">
    <location>
        <begin position="1890"/>
        <end position="1899"/>
    </location>
</feature>
<evidence type="ECO:0000313" key="3">
    <source>
        <dbReference type="EMBL" id="ANQ10468.1"/>
    </source>
</evidence>
<feature type="signal peptide" evidence="2">
    <location>
        <begin position="1"/>
        <end position="21"/>
    </location>
</feature>
<keyword evidence="4" id="KW-1185">Reference proteome</keyword>
<reference evidence="4" key="1">
    <citation type="submission" date="2016-06" db="EMBL/GenBank/DDBJ databases">
        <title>First high quality genome sequence of Plasmodium coatneyi using continuous long reads from single molecule, real-time sequencing.</title>
        <authorList>
            <person name="Chien J.-T."/>
            <person name="Pakala S.B."/>
            <person name="Geraldo J.A."/>
            <person name="Lapp S.A."/>
            <person name="Barnwell J.W."/>
            <person name="Kissinger J.C."/>
            <person name="Galinski M.R."/>
            <person name="Humphrey J.C."/>
        </authorList>
    </citation>
    <scope>NUCLEOTIDE SEQUENCE [LARGE SCALE GENOMIC DNA]</scope>
    <source>
        <strain evidence="4">Hackeri</strain>
    </source>
</reference>
<feature type="region of interest" description="Disordered" evidence="1">
    <location>
        <begin position="662"/>
        <end position="860"/>
    </location>
</feature>
<sequence>MRVALLFSLSLLFLAAHDVLCSKKKGKLLGSFPKSSNLVEYLSFLAEDEYKTLLQEVDSELFNKIKKKEIVTKENIASTLKLLDKKYKEIDDGAKKRAIANIIIDIREALQKNIPQVDQNNEDVESKKELNKSNFLLKLENTYIKRDLANFKKITEDISIRKSYLDKKFKMCGISSEQFLYGAPGKINLSDSSIREIDYPLFINIINKDACQDDLSSSSSSSFQSIQLNKFIDLYKPVLDFNLELLEIALKHEMKAYEDSKKEIFFLIRDHYKNYGEVKKFLLNIPMSKLPDSKPNDEMKKEITEYNRIFTYSGGISEGNSKPADRHILGRHAKEPVYIQPKRFKRIIKIPVKRKKNFTNYKTHIKVKSPVKVGQLFLRKKENFEQDKKNICEYHIFLNKCQEKEDEVGADAVADAIADFDTKTVPVEHITVSSPHTSGSNILKMIRIRKFFSKDSTGDEIEKDHPQPLEHEGQGTPPCPENSQYIRDGYFYAIPLIHFNYPSGSMYCIPCSSYDKSTYEKCDFRDHFINLNYGNNCLVCVPTGALNTCICNVNTMNRSAQEILVKHPQVILHHPHDQSCMYNNVCTSCAHPSSKTFSLFQRSYICPHCKLRRSPKGEDSIGGHFTEMPSCKSQQGAFSGQGVSNFTILDDDEDDDYMRGIVTSGKKVDDKKKTHSDEKPHGEKGRDQPKDPSENDQPKERYFKKTYKIDINANEYDEEEQRSPNRVVPLSSDFFDEGNVKRKDGAHDEDEEDDEEVEDEEEEDEVKEGKKDTEKGGEKEGENGPDVIGEDEENEADEDDDGNDEDGIRRKEKLSIKEGDNQMNEPDLRMNNKGTAKKRQRKDDEAGKGDVKREDKTHVTGKDLEMEEEDDAILDDTNIYDFGEMLKSDKHMNYFKDLYYSTVHNKDSNENREEEKSFLLNLRFLYKTTFFTRKRTVVSAFLKTPNLDVQYNKGKILFLFKNLFSKIFKDVDYKIKESLVQMIPVVESDEEEDAELTGFDMDFGKVKEHYAGSINMFRHSVFDIHNMAIYFIGPDEKYILLEDIIREIHQEREGKPSDGVVTRYEEGDTQEGETFPGEEAVEQVSNGEVNETDQAEQAKQAKQEKEAERVGTDKDEGENREKEDQNGSSQKGEPDQEKRAESDQEKGKTDQEKDKENQEKDKENQEKDKANQEEGEAKQEKGKTKQEKHKSEKAKKKADKLKLKKAKLNQEVEKLKPKEEETKPMLGGETQGEEAKLTDKPTEKTEDVSPSGKEAESEKGQQEHNAEFLKILSNYGSLLSKEDMSVIKDNINNLVVDKRIINGGEIIEIIIKRNEPKREKEQVDESNDKYESISIDGDEGVDTINETVKKYMEKYFSVHNIPIYYIENGKISKNTIHVTSDVNCNLDMLKMSILGISNITDKSIDQFNFFLVPKEVEFYNPSVFQEIPHSIGNVQDLHNYSRSMGRKIVIASVDEKDMDSIRPKSFDYLYESNREGEEFVPGEEEFVQALAASEVTDDKATLGSEITLSKKSKHIVPDEKPPTRSYEESEIEYINKEITILEDEELYRKGSYYSFFEIYLDNPNRKVNVYNAPIQKTYNLHLFAVDLMNKIVHVPSTFINTNSYKKGMSILDIYTCLEYFSFNRDTNVISSIIYDKSVTLYEILKHLKEKDEHLLIRNKRTEDCEDVDDLKNVKIPQSVNLKDSKIIHLEIPIFYLDEQSYFYHDRLTLMNVPENMTALDLSNLVKNIINAKLISYNINTLKDLQIFTIREKKWENVDDKLTVSELKMNHNDLYTLFIRKKFLSKNNFQILANLEIDLADSNIYIKKLDIYMNYNFGPYSLHHLSLYIDSNNLKHLVLRNTNAFISDSFLREFFFVYSRRHPVGGGYKVAHPEQDSAPSVNYQLSTGQFSSDQLNSGDNSEVHIDDEEESKGGDKKIAFLFLLNMLSRFYKIKFSASRMVETVLASLLELSGKDSVENPLLEVKKSSKKTKNLELYLGTNSKKISVKNVPLSLLVWKFINILMRGSFNIPVEEKEKLYNLFVIVPRDKEKVKNHDYYFSSIPGYTIEEVLKIIEKDNLLLMKAYPDHLNHIRNSEHFDSYMMFPLDSLPSVIDFNNPVGSLSFYVNYKNEKKITHIINVPEKITTDKLLKSILLDMYSKWQKLPKDEKIKFSLYVDNDEITDAKKKSDQKKSKKNYVDLDKITEVDTINVSDAELKTAQLYDKTLREILVKDYIDYNNISVSGYTLSIYVYDGVAYKPVVIFNVPLSATNKDIINFLLIKANHINTKKLVDEFLLLNEESFILMKTKTIVEQNVVFIGELTELINLDRTKLYIVHKPLFNPLDDIFRNVAGRKYDFKSEKNTVINVSEEKGTLTLNLMFNKNKKKVLTVLNIPHNMYITEFLRFVIGYQRKWIYKYVNFYLIKGSEKYVLNDYKDVIRYGRTISEIFKMCKSGDPCTLHIEFMGHDSANKLKKENLDNKDRGNVVIKELRSKLMADEIDNKKLDISVVCFEYNAGLYEKHLFGASRICNIPKNYTVADVLAYVKKKLKEETKMKNVDDLQLRIIFNESYVTIPAELNMEYVINYYFTNAPSIVSVSEKDELLNLVHVTLHDTVIDIKNDTFVKKSIPLYIKKGRHLQNVKLKNIPFGITEDNLVTYLLNYLTKNAEVIKFMKDNTSVCIYPNCNPVYVHLEKKQLSFVASLSYHIAKKKIIYLSTVESHENFYSQMSHFEFNFEKSQYFSETKANKKNNNPDVLMNIDVNIHFPNVHKTIRVKNFNMDMEIEDLLSKTFQSITTKSYKWKDLFTFVGSNSKYNHNGLGKDKPEGNYQEDKKAKTFKDQLYEEGNITFIFKSEHNAIHDYLISRVIYMPAMINYQTKYISLKTSISGFHNNSTTLYGFPSYLTPAFTLTIVQYNFFKLIGKTYLDLFGCSYDDRFNEEDPYDHTQIALKKRDPILKDSLKGESKKEKMRLIMRVRKKDVKYIDTIKDLTTSELNIECQKLENEEDMEECTDMISALNTSSIFWRSSVLGFMANSVVIRDNYNNTLMLPYIDFRVNEKILLQNILCHINLSPYLYKLFELTHIDKKGISFKKGLKNSVPHIQCLLSYGFSIYFDLSHNNKLDNYYGFQMGGVESFDITQVHSFQNLHEQHFVEFFLHNSDGTHVFVKNVYRDMTVSTLINELSKARYHIHGVKYNEVSSFYKLIYILDGKDVFEIKPDASIEDVYDIVLRYSKSNFLLKVVKKDDQRGSDRTGDDGSSNLALSDMPEMHLSSYPSIVDLSQNNFQVVMYLQLKALENNNLFRDPTTPKIIINNVPSSTFIVSIKEYLLILFKDYFERLELSQNLHTRFYEFEINLVIVSMNPVTKKIQELNANILSNLTVSNFYSVYYNAGLVLQLDKVKIFKPNFYDDFIKHFSSVVIDFSYESLQRR</sequence>
<evidence type="ECO:0000313" key="4">
    <source>
        <dbReference type="Proteomes" id="UP000092716"/>
    </source>
</evidence>
<feature type="compositionally biased region" description="Basic and acidic residues" evidence="1">
    <location>
        <begin position="806"/>
        <end position="830"/>
    </location>
</feature>
<protein>
    <recommendedName>
        <fullName evidence="5">Liver specific protein 1</fullName>
    </recommendedName>
</protein>
<dbReference type="RefSeq" id="XP_019917163.1">
    <property type="nucleotide sequence ID" value="XM_020061733.1"/>
</dbReference>
<feature type="compositionally biased region" description="Basic and acidic residues" evidence="1">
    <location>
        <begin position="1208"/>
        <end position="1223"/>
    </location>
</feature>
<feature type="region of interest" description="Disordered" evidence="1">
    <location>
        <begin position="457"/>
        <end position="478"/>
    </location>
</feature>
<dbReference type="InterPro" id="IPR016641">
    <property type="entry name" value="EGD2/NACA0like"/>
</dbReference>
<dbReference type="KEGG" id="pcot:PCOAH_00049510"/>
<organism evidence="3 4">
    <name type="scientific">Plasmodium coatneyi</name>
    <dbReference type="NCBI Taxonomy" id="208452"/>
    <lineage>
        <taxon>Eukaryota</taxon>
        <taxon>Sar</taxon>
        <taxon>Alveolata</taxon>
        <taxon>Apicomplexa</taxon>
        <taxon>Aconoidasida</taxon>
        <taxon>Haemosporida</taxon>
        <taxon>Plasmodiidae</taxon>
        <taxon>Plasmodium</taxon>
    </lineage>
</organism>
<feature type="compositionally biased region" description="Basic and acidic residues" evidence="1">
    <location>
        <begin position="1099"/>
        <end position="1125"/>
    </location>
</feature>
<dbReference type="Proteomes" id="UP000092716">
    <property type="component" value="Chromosome 13"/>
</dbReference>
<dbReference type="PANTHER" id="PTHR21713">
    <property type="entry name" value="NASCENT POLYPEPTIDE ASSOCIATED COMPLEX ALPHA SUBUNIT-RELATED"/>
    <property type="match status" value="1"/>
</dbReference>
<accession>A0A1B1E653</accession>
<dbReference type="OrthoDB" id="392046at2759"/>
<feature type="compositionally biased region" description="Basic residues" evidence="1">
    <location>
        <begin position="1186"/>
        <end position="1207"/>
    </location>
</feature>
<feature type="region of interest" description="Disordered" evidence="1">
    <location>
        <begin position="1052"/>
        <end position="1264"/>
    </location>
</feature>
<evidence type="ECO:0008006" key="5">
    <source>
        <dbReference type="Google" id="ProtNLM"/>
    </source>
</evidence>
<dbReference type="GeneID" id="30911685"/>
<feature type="chain" id="PRO_5008521630" description="Liver specific protein 1" evidence="2">
    <location>
        <begin position="22"/>
        <end position="3407"/>
    </location>
</feature>
<feature type="compositionally biased region" description="Acidic residues" evidence="1">
    <location>
        <begin position="747"/>
        <end position="766"/>
    </location>
</feature>
<feature type="compositionally biased region" description="Basic and acidic residues" evidence="1">
    <location>
        <begin position="841"/>
        <end position="860"/>
    </location>
</feature>
<feature type="compositionally biased region" description="Basic and acidic residues" evidence="1">
    <location>
        <begin position="1233"/>
        <end position="1264"/>
    </location>
</feature>
<feature type="compositionally biased region" description="Acidic residues" evidence="1">
    <location>
        <begin position="788"/>
        <end position="805"/>
    </location>
</feature>
<feature type="compositionally biased region" description="Basic and acidic residues" evidence="1">
    <location>
        <begin position="1132"/>
        <end position="1185"/>
    </location>
</feature>
<name>A0A1B1E653_9APIC</name>
<keyword evidence="2" id="KW-0732">Signal</keyword>
<evidence type="ECO:0000256" key="1">
    <source>
        <dbReference type="SAM" id="MobiDB-lite"/>
    </source>
</evidence>
<feature type="compositionally biased region" description="Basic and acidic residues" evidence="1">
    <location>
        <begin position="666"/>
        <end position="703"/>
    </location>
</feature>
<feature type="compositionally biased region" description="Basic and acidic residues" evidence="1">
    <location>
        <begin position="457"/>
        <end position="473"/>
    </location>
</feature>
<dbReference type="GO" id="GO:0005854">
    <property type="term" value="C:nascent polypeptide-associated complex"/>
    <property type="evidence" value="ECO:0007669"/>
    <property type="project" value="InterPro"/>
</dbReference>
<dbReference type="VEuPathDB" id="PlasmoDB:PCOAH_00049510"/>
<feature type="compositionally biased region" description="Basic and acidic residues" evidence="1">
    <location>
        <begin position="767"/>
        <end position="782"/>
    </location>
</feature>
<proteinExistence type="predicted"/>
<dbReference type="EMBL" id="CP016251">
    <property type="protein sequence ID" value="ANQ10468.1"/>
    <property type="molecule type" value="Genomic_DNA"/>
</dbReference>
<evidence type="ECO:0000256" key="2">
    <source>
        <dbReference type="SAM" id="SignalP"/>
    </source>
</evidence>
<gene>
    <name evidence="3" type="ORF">PCOAH_00049510</name>
</gene>